<evidence type="ECO:0000256" key="3">
    <source>
        <dbReference type="ARBA" id="ARBA00010072"/>
    </source>
</evidence>
<dbReference type="AlphaFoldDB" id="A0A7W6D0P5"/>
<comment type="function">
    <text evidence="1">Part of the binding-protein-dependent transport system for glutamine; probably responsible for the translocation of the substrate across the membrane.</text>
</comment>
<dbReference type="GO" id="GO:0043190">
    <property type="term" value="C:ATP-binding cassette (ABC) transporter complex"/>
    <property type="evidence" value="ECO:0007669"/>
    <property type="project" value="InterPro"/>
</dbReference>
<keyword evidence="4 10" id="KW-0813">Transport</keyword>
<keyword evidence="9 10" id="KW-0472">Membrane</keyword>
<keyword evidence="8 10" id="KW-1133">Transmembrane helix</keyword>
<evidence type="ECO:0000256" key="8">
    <source>
        <dbReference type="ARBA" id="ARBA00022989"/>
    </source>
</evidence>
<feature type="transmembrane region" description="Helical" evidence="10">
    <location>
        <begin position="20"/>
        <end position="43"/>
    </location>
</feature>
<evidence type="ECO:0000256" key="9">
    <source>
        <dbReference type="ARBA" id="ARBA00023136"/>
    </source>
</evidence>
<comment type="caution">
    <text evidence="12">The sequence shown here is derived from an EMBL/GenBank/DDBJ whole genome shotgun (WGS) entry which is preliminary data.</text>
</comment>
<name>A0A7W6D0P5_9HYPH</name>
<reference evidence="12 13" key="1">
    <citation type="submission" date="2020-08" db="EMBL/GenBank/DDBJ databases">
        <title>Genomic Encyclopedia of Type Strains, Phase IV (KMG-IV): sequencing the most valuable type-strain genomes for metagenomic binning, comparative biology and taxonomic classification.</title>
        <authorList>
            <person name="Goeker M."/>
        </authorList>
    </citation>
    <scope>NUCLEOTIDE SEQUENCE [LARGE SCALE GENOMIC DNA]</scope>
    <source>
        <strain evidence="12 13">DSM 26575</strain>
    </source>
</reference>
<evidence type="ECO:0000256" key="2">
    <source>
        <dbReference type="ARBA" id="ARBA00004429"/>
    </source>
</evidence>
<keyword evidence="7" id="KW-0029">Amino-acid transport</keyword>
<dbReference type="PANTHER" id="PTHR30614:SF20">
    <property type="entry name" value="GLUTAMINE TRANSPORT SYSTEM PERMEASE PROTEIN GLNP"/>
    <property type="match status" value="1"/>
</dbReference>
<dbReference type="PROSITE" id="PS50928">
    <property type="entry name" value="ABC_TM1"/>
    <property type="match status" value="1"/>
</dbReference>
<dbReference type="GO" id="GO:0022857">
    <property type="term" value="F:transmembrane transporter activity"/>
    <property type="evidence" value="ECO:0007669"/>
    <property type="project" value="InterPro"/>
</dbReference>
<dbReference type="InterPro" id="IPR000515">
    <property type="entry name" value="MetI-like"/>
</dbReference>
<evidence type="ECO:0000259" key="11">
    <source>
        <dbReference type="PROSITE" id="PS50928"/>
    </source>
</evidence>
<keyword evidence="5" id="KW-1003">Cell membrane</keyword>
<evidence type="ECO:0000256" key="7">
    <source>
        <dbReference type="ARBA" id="ARBA00022970"/>
    </source>
</evidence>
<keyword evidence="13" id="KW-1185">Reference proteome</keyword>
<feature type="transmembrane region" description="Helical" evidence="10">
    <location>
        <begin position="188"/>
        <end position="210"/>
    </location>
</feature>
<comment type="subcellular location">
    <subcellularLocation>
        <location evidence="2">Cell inner membrane</location>
        <topology evidence="2">Multi-pass membrane protein</topology>
    </subcellularLocation>
    <subcellularLocation>
        <location evidence="10">Cell membrane</location>
        <topology evidence="10">Multi-pass membrane protein</topology>
    </subcellularLocation>
</comment>
<keyword evidence="6 10" id="KW-0812">Transmembrane</keyword>
<dbReference type="SUPFAM" id="SSF161098">
    <property type="entry name" value="MetI-like"/>
    <property type="match status" value="1"/>
</dbReference>
<dbReference type="GO" id="GO:0006865">
    <property type="term" value="P:amino acid transport"/>
    <property type="evidence" value="ECO:0007669"/>
    <property type="project" value="UniProtKB-KW"/>
</dbReference>
<dbReference type="EMBL" id="JACIDW010000014">
    <property type="protein sequence ID" value="MBB3966081.1"/>
    <property type="molecule type" value="Genomic_DNA"/>
</dbReference>
<feature type="domain" description="ABC transmembrane type-1" evidence="11">
    <location>
        <begin position="19"/>
        <end position="204"/>
    </location>
</feature>
<dbReference type="Gene3D" id="1.10.3720.10">
    <property type="entry name" value="MetI-like"/>
    <property type="match status" value="1"/>
</dbReference>
<evidence type="ECO:0000313" key="12">
    <source>
        <dbReference type="EMBL" id="MBB3966081.1"/>
    </source>
</evidence>
<evidence type="ECO:0000256" key="10">
    <source>
        <dbReference type="RuleBase" id="RU363032"/>
    </source>
</evidence>
<feature type="transmembrane region" description="Helical" evidence="10">
    <location>
        <begin position="55"/>
        <end position="75"/>
    </location>
</feature>
<dbReference type="CDD" id="cd06261">
    <property type="entry name" value="TM_PBP2"/>
    <property type="match status" value="1"/>
</dbReference>
<feature type="transmembrane region" description="Helical" evidence="10">
    <location>
        <begin position="149"/>
        <end position="168"/>
    </location>
</feature>
<dbReference type="InterPro" id="IPR043429">
    <property type="entry name" value="ArtM/GltK/GlnP/TcyL/YhdX-like"/>
</dbReference>
<gene>
    <name evidence="12" type="ORF">GGQ67_003766</name>
</gene>
<dbReference type="InterPro" id="IPR035906">
    <property type="entry name" value="MetI-like_sf"/>
</dbReference>
<protein>
    <submittedName>
        <fullName evidence="12">Polar amino acid transport system permease protein/putative glutamine transport system permease protein</fullName>
    </submittedName>
</protein>
<evidence type="ECO:0000256" key="4">
    <source>
        <dbReference type="ARBA" id="ARBA00022448"/>
    </source>
</evidence>
<organism evidence="12 13">
    <name type="scientific">Rhizobium metallidurans</name>
    <dbReference type="NCBI Taxonomy" id="1265931"/>
    <lineage>
        <taxon>Bacteria</taxon>
        <taxon>Pseudomonadati</taxon>
        <taxon>Pseudomonadota</taxon>
        <taxon>Alphaproteobacteria</taxon>
        <taxon>Hyphomicrobiales</taxon>
        <taxon>Rhizobiaceae</taxon>
        <taxon>Rhizobium/Agrobacterium group</taxon>
        <taxon>Rhizobium</taxon>
    </lineage>
</organism>
<accession>A0A7W6D0P5</accession>
<dbReference type="Proteomes" id="UP000582090">
    <property type="component" value="Unassembled WGS sequence"/>
</dbReference>
<dbReference type="Pfam" id="PF00528">
    <property type="entry name" value="BPD_transp_1"/>
    <property type="match status" value="1"/>
</dbReference>
<dbReference type="InterPro" id="IPR010065">
    <property type="entry name" value="AA_ABC_transptr_permease_3TM"/>
</dbReference>
<evidence type="ECO:0000256" key="1">
    <source>
        <dbReference type="ARBA" id="ARBA00003159"/>
    </source>
</evidence>
<comment type="similarity">
    <text evidence="3">Belongs to the binding-protein-dependent transport system permease family. HisMQ subfamily.</text>
</comment>
<evidence type="ECO:0000256" key="5">
    <source>
        <dbReference type="ARBA" id="ARBA00022475"/>
    </source>
</evidence>
<dbReference type="PANTHER" id="PTHR30614">
    <property type="entry name" value="MEMBRANE COMPONENT OF AMINO ACID ABC TRANSPORTER"/>
    <property type="match status" value="1"/>
</dbReference>
<proteinExistence type="inferred from homology"/>
<evidence type="ECO:0000256" key="6">
    <source>
        <dbReference type="ARBA" id="ARBA00022692"/>
    </source>
</evidence>
<dbReference type="NCBIfam" id="TIGR01726">
    <property type="entry name" value="HEQRo_perm_3TM"/>
    <property type="match status" value="1"/>
</dbReference>
<sequence>MKMDLTVLIPHMGVLADGALLTAQISALSLIGSILMGAIIAVARTSSSSAVRRAAYIYVDLFRNIPFIVQLFFFYYGLPVIGIYIDGVTTGVIALSISAGAYASDAIRSGILAIDTGVFEAAEVSGLSKRVVFTRIVLPIALRTSIKPLGAVLVNMILTSSVLSTITVNELTGQAKIVASNTFRPFEVYVVLLVVYATLTWLLSLGVDLLHRALNRDLQQQEA</sequence>
<evidence type="ECO:0000313" key="13">
    <source>
        <dbReference type="Proteomes" id="UP000582090"/>
    </source>
</evidence>
<feature type="transmembrane region" description="Helical" evidence="10">
    <location>
        <begin position="81"/>
        <end position="103"/>
    </location>
</feature>
<dbReference type="RefSeq" id="WP_183901591.1">
    <property type="nucleotide sequence ID" value="NZ_JACIDW010000014.1"/>
</dbReference>